<evidence type="ECO:0008006" key="6">
    <source>
        <dbReference type="Google" id="ProtNLM"/>
    </source>
</evidence>
<dbReference type="OrthoDB" id="1096772at2759"/>
<dbReference type="Pfam" id="PF05605">
    <property type="entry name" value="zf-Di19"/>
    <property type="match status" value="1"/>
</dbReference>
<comment type="caution">
    <text evidence="4">The sequence shown here is derived from an EMBL/GenBank/DDBJ whole genome shotgun (WGS) entry which is preliminary data.</text>
</comment>
<accession>A0A9Q0FCQ6</accession>
<dbReference type="InterPro" id="IPR025558">
    <property type="entry name" value="DUF4283"/>
</dbReference>
<evidence type="ECO:0000256" key="1">
    <source>
        <dbReference type="SAM" id="MobiDB-lite"/>
    </source>
</evidence>
<feature type="domain" description="DUF4283" evidence="3">
    <location>
        <begin position="6"/>
        <end position="73"/>
    </location>
</feature>
<dbReference type="PANTHER" id="PTHR31286:SF99">
    <property type="entry name" value="DUF4283 DOMAIN-CONTAINING PROTEIN"/>
    <property type="match status" value="1"/>
</dbReference>
<dbReference type="Proteomes" id="UP001141552">
    <property type="component" value="Unassembled WGS sequence"/>
</dbReference>
<dbReference type="PANTHER" id="PTHR31286">
    <property type="entry name" value="GLYCINE-RICH CELL WALL STRUCTURAL PROTEIN 1.8-LIKE"/>
    <property type="match status" value="1"/>
</dbReference>
<feature type="domain" description="Di19 zinc-binding" evidence="2">
    <location>
        <begin position="367"/>
        <end position="395"/>
    </location>
</feature>
<protein>
    <recommendedName>
        <fullName evidence="6">DUF4283 domain-containing protein</fullName>
    </recommendedName>
</protein>
<gene>
    <name evidence="4" type="ORF">Tsubulata_008083</name>
</gene>
<dbReference type="Pfam" id="PF14111">
    <property type="entry name" value="DUF4283"/>
    <property type="match status" value="1"/>
</dbReference>
<keyword evidence="5" id="KW-1185">Reference proteome</keyword>
<dbReference type="InterPro" id="IPR008598">
    <property type="entry name" value="Di19_Zn-bd"/>
</dbReference>
<dbReference type="EMBL" id="JAKUCV010006047">
    <property type="protein sequence ID" value="KAJ4828912.1"/>
    <property type="molecule type" value="Genomic_DNA"/>
</dbReference>
<feature type="region of interest" description="Disordered" evidence="1">
    <location>
        <begin position="170"/>
        <end position="199"/>
    </location>
</feature>
<organism evidence="4 5">
    <name type="scientific">Turnera subulata</name>
    <dbReference type="NCBI Taxonomy" id="218843"/>
    <lineage>
        <taxon>Eukaryota</taxon>
        <taxon>Viridiplantae</taxon>
        <taxon>Streptophyta</taxon>
        <taxon>Embryophyta</taxon>
        <taxon>Tracheophyta</taxon>
        <taxon>Spermatophyta</taxon>
        <taxon>Magnoliopsida</taxon>
        <taxon>eudicotyledons</taxon>
        <taxon>Gunneridae</taxon>
        <taxon>Pentapetalae</taxon>
        <taxon>rosids</taxon>
        <taxon>fabids</taxon>
        <taxon>Malpighiales</taxon>
        <taxon>Passifloraceae</taxon>
        <taxon>Turnera</taxon>
    </lineage>
</organism>
<evidence type="ECO:0000313" key="5">
    <source>
        <dbReference type="Proteomes" id="UP001141552"/>
    </source>
</evidence>
<reference evidence="4" key="2">
    <citation type="journal article" date="2023" name="Plants (Basel)">
        <title>Annotation of the Turnera subulata (Passifloraceae) Draft Genome Reveals the S-Locus Evolved after the Divergence of Turneroideae from Passifloroideae in a Stepwise Manner.</title>
        <authorList>
            <person name="Henning P.M."/>
            <person name="Roalson E.H."/>
            <person name="Mir W."/>
            <person name="McCubbin A.G."/>
            <person name="Shore J.S."/>
        </authorList>
    </citation>
    <scope>NUCLEOTIDE SEQUENCE</scope>
    <source>
        <strain evidence="4">F60SS</strain>
    </source>
</reference>
<evidence type="ECO:0000313" key="4">
    <source>
        <dbReference type="EMBL" id="KAJ4828912.1"/>
    </source>
</evidence>
<evidence type="ECO:0000259" key="2">
    <source>
        <dbReference type="Pfam" id="PF05605"/>
    </source>
</evidence>
<name>A0A9Q0FCQ6_9ROSI</name>
<reference evidence="4" key="1">
    <citation type="submission" date="2022-02" db="EMBL/GenBank/DDBJ databases">
        <authorList>
            <person name="Henning P.M."/>
            <person name="McCubbin A.G."/>
            <person name="Shore J.S."/>
        </authorList>
    </citation>
    <scope>NUCLEOTIDE SEQUENCE</scope>
    <source>
        <strain evidence="4">F60SS</strain>
        <tissue evidence="4">Leaves</tissue>
    </source>
</reference>
<proteinExistence type="predicted"/>
<dbReference type="AlphaFoldDB" id="A0A9Q0FCQ6"/>
<feature type="compositionally biased region" description="Polar residues" evidence="1">
    <location>
        <begin position="170"/>
        <end position="198"/>
    </location>
</feature>
<sequence length="421" mass="47767">MWNRNIGYKTLCNRLPNLWGIRSEIKVIDLNNNFYFFRLPNQYDYLKVITGEPWVILGRYLTVEPWQPQFCPSKYKITSVVIWIQLLKLSCEYYDLPILRAVCNLIGRFVRIDYNTQESNQGKFARVAVELDLSKPLQPRVLVDGKWYEITYENLPHMFFECGRVGHNLTNPNKEPQARTTNSTTPTVETAAQNQMDASNPAEAIVLSGDDNLKQKGQYGSWMVVQHWRRPPLAMTREASSKKESATEKKSGSRYDALSDYEILARPTSQSSSSQLPVIAAPSSNAKSTKNPSAIKAPAKATTISGVKTPNSTPVVSSELTKNLNANSQVQLNVTSKAIMHDQGAIMNDQDQLSIDDFEVDDEGRPDFLCSYCYENFDIASLCLHLEDEHSTDGRASLNWWLFENEKEAGRLIREAREEYG</sequence>
<dbReference type="InterPro" id="IPR040256">
    <property type="entry name" value="At4g02000-like"/>
</dbReference>
<feature type="compositionally biased region" description="Polar residues" evidence="1">
    <location>
        <begin position="267"/>
        <end position="292"/>
    </location>
</feature>
<feature type="region of interest" description="Disordered" evidence="1">
    <location>
        <begin position="266"/>
        <end position="297"/>
    </location>
</feature>
<evidence type="ECO:0000259" key="3">
    <source>
        <dbReference type="Pfam" id="PF14111"/>
    </source>
</evidence>